<name>A0ABT7MD51_9PSEU</name>
<dbReference type="SUPFAM" id="SSF55961">
    <property type="entry name" value="Bet v1-like"/>
    <property type="match status" value="1"/>
</dbReference>
<accession>A0ABT7MD51</accession>
<feature type="domain" description="Coenzyme Q-binding protein COQ10 START" evidence="1">
    <location>
        <begin position="11"/>
        <end position="138"/>
    </location>
</feature>
<organism evidence="2 3">
    <name type="scientific">Actinomycetospora termitidis</name>
    <dbReference type="NCBI Taxonomy" id="3053470"/>
    <lineage>
        <taxon>Bacteria</taxon>
        <taxon>Bacillati</taxon>
        <taxon>Actinomycetota</taxon>
        <taxon>Actinomycetes</taxon>
        <taxon>Pseudonocardiales</taxon>
        <taxon>Pseudonocardiaceae</taxon>
        <taxon>Actinomycetospora</taxon>
    </lineage>
</organism>
<comment type="caution">
    <text evidence="2">The sequence shown here is derived from an EMBL/GenBank/DDBJ whole genome shotgun (WGS) entry which is preliminary data.</text>
</comment>
<evidence type="ECO:0000313" key="3">
    <source>
        <dbReference type="Proteomes" id="UP001231924"/>
    </source>
</evidence>
<dbReference type="Gene3D" id="3.30.530.20">
    <property type="match status" value="1"/>
</dbReference>
<protein>
    <submittedName>
        <fullName evidence="2">SRPBCC family protein</fullName>
    </submittedName>
</protein>
<dbReference type="RefSeq" id="WP_286055134.1">
    <property type="nucleotide sequence ID" value="NZ_JASVWF010000005.1"/>
</dbReference>
<sequence length="153" mass="17745">MTAHTDNAVVIAADLDTVWTMTNDVADWPNLFSEYSDAQVLEADERRLLFRLTTKPDPDGSVWSWVSERFPDRENLVATARRVETGPFEYMNLRWDYREVDGGVEMRWRQDFTMKPGFRFDDAHMTERLNRTSREQMAHIKGVVEARVGAVSA</sequence>
<dbReference type="Proteomes" id="UP001231924">
    <property type="component" value="Unassembled WGS sequence"/>
</dbReference>
<dbReference type="InterPro" id="IPR023393">
    <property type="entry name" value="START-like_dom_sf"/>
</dbReference>
<evidence type="ECO:0000259" key="1">
    <source>
        <dbReference type="Pfam" id="PF03364"/>
    </source>
</evidence>
<evidence type="ECO:0000313" key="2">
    <source>
        <dbReference type="EMBL" id="MDL5158595.1"/>
    </source>
</evidence>
<dbReference type="Pfam" id="PF03364">
    <property type="entry name" value="Polyketide_cyc"/>
    <property type="match status" value="1"/>
</dbReference>
<reference evidence="2 3" key="1">
    <citation type="submission" date="2023-06" db="EMBL/GenBank/DDBJ databases">
        <title>Actinomycetospora Odt1-22.</title>
        <authorList>
            <person name="Supong K."/>
        </authorList>
    </citation>
    <scope>NUCLEOTIDE SEQUENCE [LARGE SCALE GENOMIC DNA]</scope>
    <source>
        <strain evidence="2 3">Odt1-22</strain>
    </source>
</reference>
<gene>
    <name evidence="2" type="ORF">QRT03_21690</name>
</gene>
<dbReference type="InterPro" id="IPR005031">
    <property type="entry name" value="COQ10_START"/>
</dbReference>
<keyword evidence="3" id="KW-1185">Reference proteome</keyword>
<proteinExistence type="predicted"/>
<dbReference type="EMBL" id="JASVWF010000005">
    <property type="protein sequence ID" value="MDL5158595.1"/>
    <property type="molecule type" value="Genomic_DNA"/>
</dbReference>